<gene>
    <name evidence="2" type="ORF">CEP54_016346</name>
</gene>
<dbReference type="EMBL" id="NKCI01000658">
    <property type="protein sequence ID" value="RSL39273.1"/>
    <property type="molecule type" value="Genomic_DNA"/>
</dbReference>
<name>A0A428NEQ3_9HYPO</name>
<feature type="transmembrane region" description="Helical" evidence="1">
    <location>
        <begin position="161"/>
        <end position="179"/>
    </location>
</feature>
<keyword evidence="1" id="KW-0472">Membrane</keyword>
<feature type="transmembrane region" description="Helical" evidence="1">
    <location>
        <begin position="128"/>
        <end position="149"/>
    </location>
</feature>
<sequence length="238" mass="25512">MSQANAIVRSKLTGLGKDDGKPTNVLIMSLYKAQCIQYQRSLKLKCENGDFLRQLLLFLRTLGLAWFLVFVELGLFSSLSRLRRAISVGAMVMVVWSTTSGTLGSRVGACETQMTSLVATKAKRHLAFTNRVALLVTSETTALLAVSLSVPMTPANVTDKVPGPLLLWAVAYLVSGFAAPETRSLVGAGSLASVACPVCMISALAMSAESIIISGGALEEECDLDIRIESRTNHEDTR</sequence>
<feature type="transmembrane region" description="Helical" evidence="1">
    <location>
        <begin position="88"/>
        <end position="108"/>
    </location>
</feature>
<dbReference type="AlphaFoldDB" id="A0A428NEQ3"/>
<reference evidence="2 3" key="1">
    <citation type="submission" date="2017-06" db="EMBL/GenBank/DDBJ databases">
        <title>Comparative genomic analysis of Ambrosia Fusariam Clade fungi.</title>
        <authorList>
            <person name="Stajich J.E."/>
            <person name="Carrillo J."/>
            <person name="Kijimoto T."/>
            <person name="Eskalen A."/>
            <person name="O'Donnell K."/>
            <person name="Kasson M."/>
        </authorList>
    </citation>
    <scope>NUCLEOTIDE SEQUENCE [LARGE SCALE GENOMIC DNA]</scope>
    <source>
        <strain evidence="2 3">NRRL62584</strain>
    </source>
</reference>
<organism evidence="2 3">
    <name type="scientific">Fusarium duplospermum</name>
    <dbReference type="NCBI Taxonomy" id="1325734"/>
    <lineage>
        <taxon>Eukaryota</taxon>
        <taxon>Fungi</taxon>
        <taxon>Dikarya</taxon>
        <taxon>Ascomycota</taxon>
        <taxon>Pezizomycotina</taxon>
        <taxon>Sordariomycetes</taxon>
        <taxon>Hypocreomycetidae</taxon>
        <taxon>Hypocreales</taxon>
        <taxon>Nectriaceae</taxon>
        <taxon>Fusarium</taxon>
        <taxon>Fusarium solani species complex</taxon>
    </lineage>
</organism>
<dbReference type="Proteomes" id="UP000288168">
    <property type="component" value="Unassembled WGS sequence"/>
</dbReference>
<feature type="transmembrane region" description="Helical" evidence="1">
    <location>
        <begin position="185"/>
        <end position="205"/>
    </location>
</feature>
<evidence type="ECO:0000313" key="2">
    <source>
        <dbReference type="EMBL" id="RSL39273.1"/>
    </source>
</evidence>
<keyword evidence="1" id="KW-1133">Transmembrane helix</keyword>
<dbReference type="OrthoDB" id="5101705at2759"/>
<evidence type="ECO:0000256" key="1">
    <source>
        <dbReference type="SAM" id="Phobius"/>
    </source>
</evidence>
<comment type="caution">
    <text evidence="2">The sequence shown here is derived from an EMBL/GenBank/DDBJ whole genome shotgun (WGS) entry which is preliminary data.</text>
</comment>
<evidence type="ECO:0000313" key="3">
    <source>
        <dbReference type="Proteomes" id="UP000288168"/>
    </source>
</evidence>
<protein>
    <submittedName>
        <fullName evidence="2">Uncharacterized protein</fullName>
    </submittedName>
</protein>
<keyword evidence="3" id="KW-1185">Reference proteome</keyword>
<proteinExistence type="predicted"/>
<accession>A0A428NEQ3</accession>
<keyword evidence="1" id="KW-0812">Transmembrane</keyword>
<feature type="transmembrane region" description="Helical" evidence="1">
    <location>
        <begin position="57"/>
        <end position="76"/>
    </location>
</feature>